<accession>A0A843WT37</accession>
<evidence type="ECO:0000256" key="1">
    <source>
        <dbReference type="ARBA" id="ARBA00004123"/>
    </source>
</evidence>
<feature type="domain" description="TF-B3" evidence="6">
    <location>
        <begin position="252"/>
        <end position="344"/>
    </location>
</feature>
<keyword evidence="2" id="KW-0805">Transcription regulation</keyword>
<evidence type="ECO:0000313" key="7">
    <source>
        <dbReference type="EMBL" id="MQM14563.1"/>
    </source>
</evidence>
<keyword evidence="5" id="KW-0539">Nucleus</keyword>
<evidence type="ECO:0000313" key="8">
    <source>
        <dbReference type="Proteomes" id="UP000652761"/>
    </source>
</evidence>
<dbReference type="InterPro" id="IPR003340">
    <property type="entry name" value="B3_DNA-bd"/>
</dbReference>
<evidence type="ECO:0000256" key="3">
    <source>
        <dbReference type="ARBA" id="ARBA00023125"/>
    </source>
</evidence>
<protein>
    <recommendedName>
        <fullName evidence="6">TF-B3 domain-containing protein</fullName>
    </recommendedName>
</protein>
<dbReference type="SMART" id="SM01019">
    <property type="entry name" value="B3"/>
    <property type="match status" value="2"/>
</dbReference>
<reference evidence="7" key="1">
    <citation type="submission" date="2017-07" db="EMBL/GenBank/DDBJ databases">
        <title>Taro Niue Genome Assembly and Annotation.</title>
        <authorList>
            <person name="Atibalentja N."/>
            <person name="Keating K."/>
            <person name="Fields C.J."/>
        </authorList>
    </citation>
    <scope>NUCLEOTIDE SEQUENCE</scope>
    <source>
        <strain evidence="7">Niue_2</strain>
        <tissue evidence="7">Leaf</tissue>
    </source>
</reference>
<evidence type="ECO:0000256" key="2">
    <source>
        <dbReference type="ARBA" id="ARBA00023015"/>
    </source>
</evidence>
<dbReference type="Proteomes" id="UP000652761">
    <property type="component" value="Unassembled WGS sequence"/>
</dbReference>
<dbReference type="AlphaFoldDB" id="A0A843WT37"/>
<dbReference type="PANTHER" id="PTHR31920:SF135">
    <property type="entry name" value="B3 DOMAIN-CONTAINING PROTEIN OS03G0621600-RELATED"/>
    <property type="match status" value="1"/>
</dbReference>
<dbReference type="GO" id="GO:0003677">
    <property type="term" value="F:DNA binding"/>
    <property type="evidence" value="ECO:0007669"/>
    <property type="project" value="UniProtKB-KW"/>
</dbReference>
<sequence>MGWARDYPLGSRPHFFKIFFPCNSSRHLEIPRGFCKHIKPQNPGYVGITGPSGNVWNVKLVKAVDGGMSFQNGWEEFVADHNLAIGDFLLFQYDGDLNFVVLVFDRTSCEKEDTFHAFPCHEVKVQVETQGTKRAREASVNKLDTADPVRDVDCRSADLDMLAPQIVPSPRPRNMEPEIIQVPANLNNSSKDGWINNGEINCSLTPELFQHKKPSSSVKYALFNQSFLHHSDHLTNAVMKEPLGEQAACGPPTESAMLKQDVNNGIEYLPSAFTHHLPDSATMMKLRDSDNKVWRVTYKRYGRTGALSAGWGKFSRAHHLEMDDVCVFELTKPDELQVHIFRVVEEITPFFWSPRGRNN</sequence>
<proteinExistence type="predicted"/>
<dbReference type="InterPro" id="IPR015300">
    <property type="entry name" value="DNA-bd_pseudobarrel_sf"/>
</dbReference>
<dbReference type="Pfam" id="PF02362">
    <property type="entry name" value="B3"/>
    <property type="match status" value="2"/>
</dbReference>
<feature type="domain" description="TF-B3" evidence="6">
    <location>
        <begin position="13"/>
        <end position="107"/>
    </location>
</feature>
<evidence type="ECO:0000259" key="6">
    <source>
        <dbReference type="PROSITE" id="PS50863"/>
    </source>
</evidence>
<keyword evidence="4" id="KW-0804">Transcription</keyword>
<dbReference type="Gene3D" id="2.40.330.10">
    <property type="entry name" value="DNA-binding pseudobarrel domain"/>
    <property type="match status" value="2"/>
</dbReference>
<comment type="subcellular location">
    <subcellularLocation>
        <location evidence="1">Nucleus</location>
    </subcellularLocation>
</comment>
<dbReference type="InterPro" id="IPR050655">
    <property type="entry name" value="Plant_B3_domain"/>
</dbReference>
<comment type="caution">
    <text evidence="7">The sequence shown here is derived from an EMBL/GenBank/DDBJ whole genome shotgun (WGS) entry which is preliminary data.</text>
</comment>
<keyword evidence="8" id="KW-1185">Reference proteome</keyword>
<evidence type="ECO:0000256" key="4">
    <source>
        <dbReference type="ARBA" id="ARBA00023163"/>
    </source>
</evidence>
<keyword evidence="3" id="KW-0238">DNA-binding</keyword>
<dbReference type="PROSITE" id="PS50863">
    <property type="entry name" value="B3"/>
    <property type="match status" value="2"/>
</dbReference>
<dbReference type="OrthoDB" id="1666376at2759"/>
<dbReference type="EMBL" id="NMUH01006140">
    <property type="protein sequence ID" value="MQM14563.1"/>
    <property type="molecule type" value="Genomic_DNA"/>
</dbReference>
<organism evidence="7 8">
    <name type="scientific">Colocasia esculenta</name>
    <name type="common">Wild taro</name>
    <name type="synonym">Arum esculentum</name>
    <dbReference type="NCBI Taxonomy" id="4460"/>
    <lineage>
        <taxon>Eukaryota</taxon>
        <taxon>Viridiplantae</taxon>
        <taxon>Streptophyta</taxon>
        <taxon>Embryophyta</taxon>
        <taxon>Tracheophyta</taxon>
        <taxon>Spermatophyta</taxon>
        <taxon>Magnoliopsida</taxon>
        <taxon>Liliopsida</taxon>
        <taxon>Araceae</taxon>
        <taxon>Aroideae</taxon>
        <taxon>Colocasieae</taxon>
        <taxon>Colocasia</taxon>
    </lineage>
</organism>
<name>A0A843WT37_COLES</name>
<dbReference type="SUPFAM" id="SSF101936">
    <property type="entry name" value="DNA-binding pseudobarrel domain"/>
    <property type="match status" value="2"/>
</dbReference>
<dbReference type="CDD" id="cd10017">
    <property type="entry name" value="B3_DNA"/>
    <property type="match status" value="2"/>
</dbReference>
<evidence type="ECO:0000256" key="5">
    <source>
        <dbReference type="ARBA" id="ARBA00023242"/>
    </source>
</evidence>
<gene>
    <name evidence="7" type="ORF">Taro_047491</name>
</gene>
<dbReference type="PANTHER" id="PTHR31920">
    <property type="entry name" value="B3 DOMAIN-CONTAINING"/>
    <property type="match status" value="1"/>
</dbReference>
<dbReference type="GO" id="GO:0005634">
    <property type="term" value="C:nucleus"/>
    <property type="evidence" value="ECO:0007669"/>
    <property type="project" value="UniProtKB-SubCell"/>
</dbReference>